<evidence type="ECO:0000256" key="2">
    <source>
        <dbReference type="ARBA" id="ARBA00010248"/>
    </source>
</evidence>
<dbReference type="Proteomes" id="UP001589898">
    <property type="component" value="Unassembled WGS sequence"/>
</dbReference>
<comment type="caution">
    <text evidence="15">The sequence shown here is derived from an EMBL/GenBank/DDBJ whole genome shotgun (WGS) entry which is preliminary data.</text>
</comment>
<dbReference type="Pfam" id="PF01103">
    <property type="entry name" value="Omp85"/>
    <property type="match status" value="1"/>
</dbReference>
<evidence type="ECO:0000313" key="16">
    <source>
        <dbReference type="Proteomes" id="UP001589898"/>
    </source>
</evidence>
<evidence type="ECO:0000256" key="8">
    <source>
        <dbReference type="ARBA" id="ARBA00023237"/>
    </source>
</evidence>
<evidence type="ECO:0000256" key="5">
    <source>
        <dbReference type="ARBA" id="ARBA00022692"/>
    </source>
</evidence>
<feature type="chain" id="PRO_5045926488" description="Translocation and assembly module subunit TamA" evidence="11">
    <location>
        <begin position="23"/>
        <end position="636"/>
    </location>
</feature>
<dbReference type="Pfam" id="PF07244">
    <property type="entry name" value="POTRA"/>
    <property type="match status" value="1"/>
</dbReference>
<comment type="subcellular location">
    <subcellularLocation>
        <location evidence="1">Cell outer membrane</location>
    </subcellularLocation>
</comment>
<evidence type="ECO:0000256" key="10">
    <source>
        <dbReference type="ARBA" id="ARBA00093548"/>
    </source>
</evidence>
<keyword evidence="7" id="KW-0472">Membrane</keyword>
<reference evidence="15 16" key="1">
    <citation type="submission" date="2024-09" db="EMBL/GenBank/DDBJ databases">
        <authorList>
            <person name="Sun Q."/>
            <person name="Mori K."/>
        </authorList>
    </citation>
    <scope>NUCLEOTIDE SEQUENCE [LARGE SCALE GENOMIC DNA]</scope>
    <source>
        <strain evidence="15 16">KCTC 52403</strain>
    </source>
</reference>
<dbReference type="Gene3D" id="3.10.20.310">
    <property type="entry name" value="membrane protein fhac"/>
    <property type="match status" value="3"/>
</dbReference>
<protein>
    <recommendedName>
        <fullName evidence="3">Translocation and assembly module subunit TamA</fullName>
    </recommendedName>
    <alternativeName>
        <fullName evidence="9">Autotransporter assembly factor TamA</fullName>
    </alternativeName>
</protein>
<evidence type="ECO:0000259" key="14">
    <source>
        <dbReference type="Pfam" id="PF17243"/>
    </source>
</evidence>
<dbReference type="PANTHER" id="PTHR12815:SF47">
    <property type="entry name" value="TRANSLOCATION AND ASSEMBLY MODULE SUBUNIT TAMA"/>
    <property type="match status" value="1"/>
</dbReference>
<evidence type="ECO:0000256" key="1">
    <source>
        <dbReference type="ARBA" id="ARBA00004442"/>
    </source>
</evidence>
<gene>
    <name evidence="15" type="ORF">ACFFFU_06080</name>
</gene>
<dbReference type="Pfam" id="PF17243">
    <property type="entry name" value="POTRA_TamA_1"/>
    <property type="match status" value="1"/>
</dbReference>
<organism evidence="15 16">
    <name type="scientific">Luteimonas padinae</name>
    <dbReference type="NCBI Taxonomy" id="1714359"/>
    <lineage>
        <taxon>Bacteria</taxon>
        <taxon>Pseudomonadati</taxon>
        <taxon>Pseudomonadota</taxon>
        <taxon>Gammaproteobacteria</taxon>
        <taxon>Lysobacterales</taxon>
        <taxon>Lysobacteraceae</taxon>
        <taxon>Luteimonas</taxon>
    </lineage>
</organism>
<feature type="domain" description="POTRA" evidence="13">
    <location>
        <begin position="164"/>
        <end position="215"/>
    </location>
</feature>
<keyword evidence="8" id="KW-0998">Cell outer membrane</keyword>
<evidence type="ECO:0000256" key="3">
    <source>
        <dbReference type="ARBA" id="ARBA00015419"/>
    </source>
</evidence>
<evidence type="ECO:0000256" key="4">
    <source>
        <dbReference type="ARBA" id="ARBA00022452"/>
    </source>
</evidence>
<dbReference type="InterPro" id="IPR039910">
    <property type="entry name" value="D15-like"/>
</dbReference>
<feature type="domain" description="Bacterial surface antigen (D15)" evidence="12">
    <location>
        <begin position="342"/>
        <end position="634"/>
    </location>
</feature>
<dbReference type="RefSeq" id="WP_229823452.1">
    <property type="nucleotide sequence ID" value="NZ_BMZT01000009.1"/>
</dbReference>
<sequence length="636" mass="70513">MPAFPLAAAILLLSAFAGSVHAASVSSVEITGLDEEMEENVRTSLSLVDAIGSEVTWRRLAYMMRAAGDETREALEPFGYYSPRIVVERVRGGERGVVLDTAAQEEQEASDSAAATAQAVREAGSTARAAGDAQAPVSVVITVEPGEPVRVRRADIAILGDGHDDRYLQEELDDFIPREGSILDHSAYESSKTRISRRLAERGYFDADFSARRVAVTRAEQAADIELVWTSGERYDMGPTRFVQAPTEVVDPALLERLVYWNEGEYYHQGRLDRLRTSLTRLDYFSRIDITPRPEDAIDGEVPVDVALTPAKRDVYTAGLSYGTDSGPGIRLGQERRYVNRRGHKALWQLDYARKRKTLSLQYRIPAFRWLDGWYTVGLQAADEQTDYIDTRRVEFAASRSGQYSRNLNLVASMHALRERWAYEYEDDGDPSTPALYRYATFTYPSLRATYVDLDDTLFPRSGYSGSLMLRGGVEGAGSEASFFQAHARAHWYLGFGESDRLILRGEWGRTETDALVDMPPSLRFYAGGDGSIRGYEWREVGPRVVDADDDGFALGARHVVTASAEYEHYFGGGPWGMAAFVDTGSAFDGSPELRTGVGVGLRWQTPVGPLRLDIARGLDDPDSPFTLHLNIGTNL</sequence>
<evidence type="ECO:0000259" key="12">
    <source>
        <dbReference type="Pfam" id="PF01103"/>
    </source>
</evidence>
<proteinExistence type="inferred from homology"/>
<dbReference type="Gene3D" id="2.40.160.50">
    <property type="entry name" value="membrane protein fhac: a member of the omp85/tpsb transporter family"/>
    <property type="match status" value="1"/>
</dbReference>
<dbReference type="EMBL" id="JBHLTF010000027">
    <property type="protein sequence ID" value="MFC0717312.1"/>
    <property type="molecule type" value="Genomic_DNA"/>
</dbReference>
<dbReference type="InterPro" id="IPR035243">
    <property type="entry name" value="TamA_POTRA_Dom_1"/>
</dbReference>
<evidence type="ECO:0000313" key="15">
    <source>
        <dbReference type="EMBL" id="MFC0717312.1"/>
    </source>
</evidence>
<comment type="similarity">
    <text evidence="2">Belongs to the TamA family.</text>
</comment>
<evidence type="ECO:0000259" key="13">
    <source>
        <dbReference type="Pfam" id="PF07244"/>
    </source>
</evidence>
<keyword evidence="6 11" id="KW-0732">Signal</keyword>
<feature type="domain" description="TamA POTRA" evidence="14">
    <location>
        <begin position="27"/>
        <end position="93"/>
    </location>
</feature>
<accession>A0ABV6SWK6</accession>
<dbReference type="InterPro" id="IPR000184">
    <property type="entry name" value="Bac_surfAg_D15"/>
</dbReference>
<keyword evidence="16" id="KW-1185">Reference proteome</keyword>
<dbReference type="InterPro" id="IPR010827">
    <property type="entry name" value="BamA/TamA_POTRA"/>
</dbReference>
<name>A0ABV6SWK6_9GAMM</name>
<comment type="subunit">
    <text evidence="10">Interacts with TamB to form the translocation and assembly module (TAM).</text>
</comment>
<keyword evidence="5" id="KW-0812">Transmembrane</keyword>
<evidence type="ECO:0000256" key="6">
    <source>
        <dbReference type="ARBA" id="ARBA00022729"/>
    </source>
</evidence>
<feature type="signal peptide" evidence="11">
    <location>
        <begin position="1"/>
        <end position="22"/>
    </location>
</feature>
<keyword evidence="4" id="KW-1134">Transmembrane beta strand</keyword>
<evidence type="ECO:0000256" key="9">
    <source>
        <dbReference type="ARBA" id="ARBA00033063"/>
    </source>
</evidence>
<evidence type="ECO:0000256" key="7">
    <source>
        <dbReference type="ARBA" id="ARBA00023136"/>
    </source>
</evidence>
<dbReference type="PANTHER" id="PTHR12815">
    <property type="entry name" value="SORTING AND ASSEMBLY MACHINERY SAMM50 PROTEIN FAMILY MEMBER"/>
    <property type="match status" value="1"/>
</dbReference>
<evidence type="ECO:0000256" key="11">
    <source>
        <dbReference type="SAM" id="SignalP"/>
    </source>
</evidence>